<dbReference type="GO" id="GO:0005634">
    <property type="term" value="C:nucleus"/>
    <property type="evidence" value="ECO:0007669"/>
    <property type="project" value="UniProtKB-SubCell"/>
</dbReference>
<gene>
    <name evidence="3" type="ORF">AXG93_1231s1030</name>
</gene>
<evidence type="ECO:0000313" key="3">
    <source>
        <dbReference type="EMBL" id="OAE22991.1"/>
    </source>
</evidence>
<dbReference type="AlphaFoldDB" id="A0A176VRR9"/>
<proteinExistence type="predicted"/>
<protein>
    <submittedName>
        <fullName evidence="3">Uncharacterized protein</fullName>
    </submittedName>
</protein>
<evidence type="ECO:0000256" key="1">
    <source>
        <dbReference type="ARBA" id="ARBA00004123"/>
    </source>
</evidence>
<evidence type="ECO:0000256" key="2">
    <source>
        <dbReference type="ARBA" id="ARBA00023242"/>
    </source>
</evidence>
<dbReference type="PANTHER" id="PTHR13129:SF4">
    <property type="entry name" value="DDB1- AND CUL4-ASSOCIATED FACTOR 1"/>
    <property type="match status" value="1"/>
</dbReference>
<dbReference type="EMBL" id="LVLJ01002972">
    <property type="protein sequence ID" value="OAE22991.1"/>
    <property type="molecule type" value="Genomic_DNA"/>
</dbReference>
<dbReference type="GO" id="GO:0016567">
    <property type="term" value="P:protein ubiquitination"/>
    <property type="evidence" value="ECO:0007669"/>
    <property type="project" value="InterPro"/>
</dbReference>
<accession>A0A176VRR9</accession>
<evidence type="ECO:0000313" key="4">
    <source>
        <dbReference type="Proteomes" id="UP000077202"/>
    </source>
</evidence>
<reference evidence="3" key="1">
    <citation type="submission" date="2016-03" db="EMBL/GenBank/DDBJ databases">
        <title>Mechanisms controlling the formation of the plant cell surface in tip-growing cells are functionally conserved among land plants.</title>
        <authorList>
            <person name="Honkanen S."/>
            <person name="Jones V.A."/>
            <person name="Morieri G."/>
            <person name="Champion C."/>
            <person name="Hetherington A.J."/>
            <person name="Kelly S."/>
            <person name="Saint-Marcoux D."/>
            <person name="Proust H."/>
            <person name="Prescott H."/>
            <person name="Dolan L."/>
        </authorList>
    </citation>
    <scope>NUCLEOTIDE SEQUENCE [LARGE SCALE GENOMIC DNA]</scope>
    <source>
        <tissue evidence="3">Whole gametophyte</tissue>
    </source>
</reference>
<dbReference type="InterPro" id="IPR033270">
    <property type="entry name" value="VPRBP/DCAF1"/>
</dbReference>
<sequence>MVVVQHMDAGSTAAAAAVNGEAEGGGGGVVGASGSGSGSEDVVHKARSLMRRIGSNRHAPEPCLLHSLAAILEQEESRYEQATGHPFTSNSRSSHTIGRLVNMIREDDDFFELVSSKFLIDSGHSIRVRAAAARLLLACLSCWMYMHVQYPHVFEDQVLVSIKQWVIEDAPKAGDGRNGISIGRNSATSGKKASEVMDREMLRTYATGLLAVALQVRAVFVASAISHRARTSPTSSMEAPSHGTGSSLLRFASDNIHNLDDAVAAVLRLGADQIEPGPVRNESWSSAFSSSLTLSPFTSFTSLHFSLNLCAPVSSEIRLPSPVISYKTLDWTCTGTKSKSSKIRRQCEHGHDVVDSFLLHSGFGYLSDAHTDSELPEVPEFS</sequence>
<keyword evidence="4" id="KW-1185">Reference proteome</keyword>
<name>A0A176VRR9_MARPO</name>
<dbReference type="GO" id="GO:0080008">
    <property type="term" value="C:Cul4-RING E3 ubiquitin ligase complex"/>
    <property type="evidence" value="ECO:0007669"/>
    <property type="project" value="TreeGrafter"/>
</dbReference>
<dbReference type="Proteomes" id="UP000077202">
    <property type="component" value="Unassembled WGS sequence"/>
</dbReference>
<comment type="subcellular location">
    <subcellularLocation>
        <location evidence="1">Nucleus</location>
    </subcellularLocation>
</comment>
<organism evidence="3 4">
    <name type="scientific">Marchantia polymorpha subsp. ruderalis</name>
    <dbReference type="NCBI Taxonomy" id="1480154"/>
    <lineage>
        <taxon>Eukaryota</taxon>
        <taxon>Viridiplantae</taxon>
        <taxon>Streptophyta</taxon>
        <taxon>Embryophyta</taxon>
        <taxon>Marchantiophyta</taxon>
        <taxon>Marchantiopsida</taxon>
        <taxon>Marchantiidae</taxon>
        <taxon>Marchantiales</taxon>
        <taxon>Marchantiaceae</taxon>
        <taxon>Marchantia</taxon>
    </lineage>
</organism>
<keyword evidence="2" id="KW-0539">Nucleus</keyword>
<dbReference type="PANTHER" id="PTHR13129">
    <property type="entry name" value="VPRBP PROTEIN-RELATED"/>
    <property type="match status" value="1"/>
</dbReference>
<comment type="caution">
    <text evidence="3">The sequence shown here is derived from an EMBL/GenBank/DDBJ whole genome shotgun (WGS) entry which is preliminary data.</text>
</comment>